<proteinExistence type="predicted"/>
<reference evidence="2" key="1">
    <citation type="submission" date="2021-10" db="EMBL/GenBank/DDBJ databases">
        <title>Melipona bicolor Genome sequencing and assembly.</title>
        <authorList>
            <person name="Araujo N.S."/>
            <person name="Arias M.C."/>
        </authorList>
    </citation>
    <scope>NUCLEOTIDE SEQUENCE</scope>
    <source>
        <strain evidence="2">USP_2M_L1-L4_2017</strain>
        <tissue evidence="2">Whole body</tissue>
    </source>
</reference>
<gene>
    <name evidence="2" type="ORF">K0M31_009358</name>
</gene>
<dbReference type="EMBL" id="JAHYIQ010000022">
    <property type="protein sequence ID" value="KAK1122913.1"/>
    <property type="molecule type" value="Genomic_DNA"/>
</dbReference>
<dbReference type="Pfam" id="PF08385">
    <property type="entry name" value="DHC_N1"/>
    <property type="match status" value="1"/>
</dbReference>
<sequence length="96" mass="10685">MFFVETQVKGQVNGRTVLPMPAGMEKVTEVEKLVRAEGPQAVDLYLKSAIEGVVIKWAYLVNDVVTQESSAAFENGQNPTPDVELDYWSTRLANLR</sequence>
<dbReference type="InterPro" id="IPR013594">
    <property type="entry name" value="Dynein_heavy_tail"/>
</dbReference>
<dbReference type="Proteomes" id="UP001177670">
    <property type="component" value="Unassembled WGS sequence"/>
</dbReference>
<protein>
    <recommendedName>
        <fullName evidence="1">Dynein heavy chain tail domain-containing protein</fullName>
    </recommendedName>
</protein>
<accession>A0AA40FPE6</accession>
<keyword evidence="3" id="KW-1185">Reference proteome</keyword>
<comment type="caution">
    <text evidence="2">The sequence shown here is derived from an EMBL/GenBank/DDBJ whole genome shotgun (WGS) entry which is preliminary data.</text>
</comment>
<dbReference type="AlphaFoldDB" id="A0AA40FPE6"/>
<organism evidence="2 3">
    <name type="scientific">Melipona bicolor</name>
    <dbReference type="NCBI Taxonomy" id="60889"/>
    <lineage>
        <taxon>Eukaryota</taxon>
        <taxon>Metazoa</taxon>
        <taxon>Ecdysozoa</taxon>
        <taxon>Arthropoda</taxon>
        <taxon>Hexapoda</taxon>
        <taxon>Insecta</taxon>
        <taxon>Pterygota</taxon>
        <taxon>Neoptera</taxon>
        <taxon>Endopterygota</taxon>
        <taxon>Hymenoptera</taxon>
        <taxon>Apocrita</taxon>
        <taxon>Aculeata</taxon>
        <taxon>Apoidea</taxon>
        <taxon>Anthophila</taxon>
        <taxon>Apidae</taxon>
        <taxon>Melipona</taxon>
    </lineage>
</organism>
<feature type="domain" description="Dynein heavy chain tail" evidence="1">
    <location>
        <begin position="48"/>
        <end position="95"/>
    </location>
</feature>
<evidence type="ECO:0000313" key="2">
    <source>
        <dbReference type="EMBL" id="KAK1122913.1"/>
    </source>
</evidence>
<evidence type="ECO:0000259" key="1">
    <source>
        <dbReference type="Pfam" id="PF08385"/>
    </source>
</evidence>
<name>A0AA40FPE6_9HYME</name>
<evidence type="ECO:0000313" key="3">
    <source>
        <dbReference type="Proteomes" id="UP001177670"/>
    </source>
</evidence>